<accession>A0A1Y5FC48</accession>
<organism evidence="1 2">
    <name type="scientific">Halobacteriovorax marinus</name>
    <dbReference type="NCBI Taxonomy" id="97084"/>
    <lineage>
        <taxon>Bacteria</taxon>
        <taxon>Pseudomonadati</taxon>
        <taxon>Bdellovibrionota</taxon>
        <taxon>Bacteriovoracia</taxon>
        <taxon>Bacteriovoracales</taxon>
        <taxon>Halobacteriovoraceae</taxon>
        <taxon>Halobacteriovorax</taxon>
    </lineage>
</organism>
<comment type="caution">
    <text evidence="1">The sequence shown here is derived from an EMBL/GenBank/DDBJ whole genome shotgun (WGS) entry which is preliminary data.</text>
</comment>
<dbReference type="AlphaFoldDB" id="A0A1Y5FC48"/>
<proteinExistence type="predicted"/>
<dbReference type="InterPro" id="IPR013367">
    <property type="entry name" value="Flagellar_put"/>
</dbReference>
<evidence type="ECO:0000313" key="1">
    <source>
        <dbReference type="EMBL" id="OUR96202.1"/>
    </source>
</evidence>
<evidence type="ECO:0000313" key="2">
    <source>
        <dbReference type="Proteomes" id="UP000196531"/>
    </source>
</evidence>
<gene>
    <name evidence="1" type="ORF">A9Q84_07540</name>
</gene>
<sequence>MTNGKVNNILIPNVSKISSDKKVNLDNKLGKGVQDSEFSKLLQDQVQQTGQKHGIQLSTHAAKRLQERNLSMDSDEFFKLKGAMDKLKTKGGQDSLIITDKAAYIVDVPKNKIVTAIDKNSILDNVFTKIDSTVIV</sequence>
<dbReference type="Proteomes" id="UP000196531">
    <property type="component" value="Unassembled WGS sequence"/>
</dbReference>
<dbReference type="NCBIfam" id="TIGR02530">
    <property type="entry name" value="flg_new"/>
    <property type="match status" value="1"/>
</dbReference>
<dbReference type="Pfam" id="PF12611">
    <property type="entry name" value="Flagellar_put"/>
    <property type="match status" value="1"/>
</dbReference>
<dbReference type="EMBL" id="MAAO01000006">
    <property type="protein sequence ID" value="OUR96202.1"/>
    <property type="molecule type" value="Genomic_DNA"/>
</dbReference>
<protein>
    <recommendedName>
        <fullName evidence="3">Flagellar operon protein</fullName>
    </recommendedName>
</protein>
<name>A0A1Y5FC48_9BACT</name>
<evidence type="ECO:0008006" key="3">
    <source>
        <dbReference type="Google" id="ProtNLM"/>
    </source>
</evidence>
<reference evidence="2" key="1">
    <citation type="journal article" date="2017" name="Proc. Natl. Acad. Sci. U.S.A.">
        <title>Simulation of Deepwater Horizon oil plume reveals substrate specialization within a complex community of hydrocarbon-degraders.</title>
        <authorList>
            <person name="Hu P."/>
            <person name="Dubinsky E.A."/>
            <person name="Probst A.J."/>
            <person name="Wang J."/>
            <person name="Sieber C.M.K."/>
            <person name="Tom L.M."/>
            <person name="Gardinali P."/>
            <person name="Banfield J.F."/>
            <person name="Atlas R.M."/>
            <person name="Andersen G.L."/>
        </authorList>
    </citation>
    <scope>NUCLEOTIDE SEQUENCE [LARGE SCALE GENOMIC DNA]</scope>
</reference>